<keyword evidence="7 16" id="KW-1133">Transmembrane helix</keyword>
<comment type="subcellular location">
    <subcellularLocation>
        <location evidence="16">Cell inner membrane</location>
        <topology evidence="16">Multi-pass membrane protein</topology>
    </subcellularLocation>
    <subcellularLocation>
        <location evidence="1">Cell membrane</location>
        <topology evidence="1">Multi-pass membrane protein</topology>
    </subcellularLocation>
</comment>
<keyword evidence="16" id="KW-0997">Cell inner membrane</keyword>
<comment type="caution">
    <text evidence="17">The sequence shown here is derived from an EMBL/GenBank/DDBJ whole genome shotgun (WGS) entry which is preliminary data.</text>
</comment>
<evidence type="ECO:0000256" key="7">
    <source>
        <dbReference type="ARBA" id="ARBA00022989"/>
    </source>
</evidence>
<evidence type="ECO:0000256" key="11">
    <source>
        <dbReference type="ARBA" id="ARBA00023201"/>
    </source>
</evidence>
<keyword evidence="11 16" id="KW-0739">Sodium transport</keyword>
<comment type="catalytic activity">
    <reaction evidence="12">
        <text>L-proline(in) + Na(+)(in) = L-proline(out) + Na(+)(out)</text>
        <dbReference type="Rhea" id="RHEA:28967"/>
        <dbReference type="ChEBI" id="CHEBI:29101"/>
        <dbReference type="ChEBI" id="CHEBI:60039"/>
    </reaction>
</comment>
<dbReference type="Pfam" id="PF00474">
    <property type="entry name" value="SSF"/>
    <property type="match status" value="1"/>
</dbReference>
<dbReference type="GO" id="GO:0015824">
    <property type="term" value="P:proline transport"/>
    <property type="evidence" value="ECO:0007669"/>
    <property type="project" value="UniProtKB-UniRule"/>
</dbReference>
<proteinExistence type="inferred from homology"/>
<evidence type="ECO:0000256" key="12">
    <source>
        <dbReference type="ARBA" id="ARBA00033708"/>
    </source>
</evidence>
<feature type="transmembrane region" description="Helical" evidence="16">
    <location>
        <begin position="193"/>
        <end position="213"/>
    </location>
</feature>
<dbReference type="InterPro" id="IPR011851">
    <property type="entry name" value="Na/Pro_symporter"/>
</dbReference>
<evidence type="ECO:0000256" key="1">
    <source>
        <dbReference type="ARBA" id="ARBA00004651"/>
    </source>
</evidence>
<keyword evidence="4" id="KW-1003">Cell membrane</keyword>
<evidence type="ECO:0000256" key="5">
    <source>
        <dbReference type="ARBA" id="ARBA00022692"/>
    </source>
</evidence>
<evidence type="ECO:0000256" key="9">
    <source>
        <dbReference type="ARBA" id="ARBA00023065"/>
    </source>
</evidence>
<evidence type="ECO:0000256" key="14">
    <source>
        <dbReference type="ARBA" id="ARBA00082709"/>
    </source>
</evidence>
<organism evidence="17 18">
    <name type="scientific">Lonepinella koalarum</name>
    <dbReference type="NCBI Taxonomy" id="53417"/>
    <lineage>
        <taxon>Bacteria</taxon>
        <taxon>Pseudomonadati</taxon>
        <taxon>Pseudomonadota</taxon>
        <taxon>Gammaproteobacteria</taxon>
        <taxon>Pasteurellales</taxon>
        <taxon>Pasteurellaceae</taxon>
        <taxon>Lonepinella</taxon>
    </lineage>
</organism>
<dbReference type="InterPro" id="IPR038377">
    <property type="entry name" value="Na/Glc_symporter_sf"/>
</dbReference>
<evidence type="ECO:0000313" key="17">
    <source>
        <dbReference type="EMBL" id="TCK64949.1"/>
    </source>
</evidence>
<feature type="transmembrane region" description="Helical" evidence="16">
    <location>
        <begin position="406"/>
        <end position="426"/>
    </location>
</feature>
<feature type="transmembrane region" description="Helical" evidence="16">
    <location>
        <begin position="164"/>
        <end position="186"/>
    </location>
</feature>
<dbReference type="PANTHER" id="PTHR48086">
    <property type="entry name" value="SODIUM/PROLINE SYMPORTER-RELATED"/>
    <property type="match status" value="1"/>
</dbReference>
<dbReference type="AlphaFoldDB" id="A0A4R1KMF1"/>
<feature type="transmembrane region" description="Helical" evidence="16">
    <location>
        <begin position="12"/>
        <end position="29"/>
    </location>
</feature>
<keyword evidence="18" id="KW-1185">Reference proteome</keyword>
<dbReference type="PROSITE" id="PS00457">
    <property type="entry name" value="NA_SOLUT_SYMP_2"/>
    <property type="match status" value="1"/>
</dbReference>
<feature type="transmembrane region" description="Helical" evidence="16">
    <location>
        <begin position="457"/>
        <end position="477"/>
    </location>
</feature>
<evidence type="ECO:0000313" key="18">
    <source>
        <dbReference type="Proteomes" id="UP000295496"/>
    </source>
</evidence>
<dbReference type="InterPro" id="IPR001734">
    <property type="entry name" value="Na/solute_symporter"/>
</dbReference>
<feature type="transmembrane region" description="Helical" evidence="16">
    <location>
        <begin position="233"/>
        <end position="253"/>
    </location>
</feature>
<keyword evidence="8 16" id="KW-0915">Sodium</keyword>
<dbReference type="PANTHER" id="PTHR48086:SF3">
    <property type="entry name" value="SODIUM_PROLINE SYMPORTER"/>
    <property type="match status" value="1"/>
</dbReference>
<accession>A0A4R1KMF1</accession>
<dbReference type="PROSITE" id="PS50283">
    <property type="entry name" value="NA_SOLUT_SYMP_3"/>
    <property type="match status" value="1"/>
</dbReference>
<reference evidence="17 18" key="1">
    <citation type="submission" date="2019-03" db="EMBL/GenBank/DDBJ databases">
        <title>Genomic Encyclopedia of Type Strains, Phase IV (KMG-IV): sequencing the most valuable type-strain genomes for metagenomic binning, comparative biology and taxonomic classification.</title>
        <authorList>
            <person name="Goeker M."/>
        </authorList>
    </citation>
    <scope>NUCLEOTIDE SEQUENCE [LARGE SCALE GENOMIC DNA]</scope>
    <source>
        <strain evidence="17 18">DSM 10053</strain>
    </source>
</reference>
<dbReference type="RefSeq" id="WP_132302888.1">
    <property type="nucleotide sequence ID" value="NZ_CP170642.1"/>
</dbReference>
<feature type="transmembrane region" description="Helical" evidence="16">
    <location>
        <begin position="127"/>
        <end position="152"/>
    </location>
</feature>
<protein>
    <recommendedName>
        <fullName evidence="13 16">Sodium/proline symporter</fullName>
    </recommendedName>
    <alternativeName>
        <fullName evidence="14 16">Proline permease</fullName>
    </alternativeName>
</protein>
<feature type="transmembrane region" description="Helical" evidence="16">
    <location>
        <begin position="329"/>
        <end position="354"/>
    </location>
</feature>
<dbReference type="GO" id="GO:0005298">
    <property type="term" value="F:proline:sodium symporter activity"/>
    <property type="evidence" value="ECO:0007669"/>
    <property type="project" value="UniProtKB-UniRule"/>
</dbReference>
<feature type="transmembrane region" description="Helical" evidence="16">
    <location>
        <begin position="68"/>
        <end position="92"/>
    </location>
</feature>
<dbReference type="InterPro" id="IPR018212">
    <property type="entry name" value="Na/solute_symporter_CS"/>
</dbReference>
<evidence type="ECO:0000256" key="15">
    <source>
        <dbReference type="RuleBase" id="RU362091"/>
    </source>
</evidence>
<keyword evidence="9 16" id="KW-0406">Ion transport</keyword>
<dbReference type="NCBIfam" id="TIGR02121">
    <property type="entry name" value="Na_Pro_sym"/>
    <property type="match status" value="1"/>
</dbReference>
<comment type="similarity">
    <text evidence="2 15">Belongs to the sodium:solute symporter (SSF) (TC 2.A.21) family.</text>
</comment>
<keyword evidence="6 16" id="KW-0769">Symport</keyword>
<keyword evidence="5 16" id="KW-0812">Transmembrane</keyword>
<evidence type="ECO:0000256" key="10">
    <source>
        <dbReference type="ARBA" id="ARBA00023136"/>
    </source>
</evidence>
<keyword evidence="3 16" id="KW-0813">Transport</keyword>
<evidence type="ECO:0000256" key="3">
    <source>
        <dbReference type="ARBA" id="ARBA00022448"/>
    </source>
</evidence>
<feature type="transmembrane region" description="Helical" evidence="16">
    <location>
        <begin position="433"/>
        <end position="451"/>
    </location>
</feature>
<feature type="transmembrane region" description="Helical" evidence="16">
    <location>
        <begin position="375"/>
        <end position="394"/>
    </location>
</feature>
<dbReference type="EMBL" id="SMGJ01000011">
    <property type="protein sequence ID" value="TCK64949.1"/>
    <property type="molecule type" value="Genomic_DNA"/>
</dbReference>
<name>A0A4R1KMF1_9PAST</name>
<feature type="transmembrane region" description="Helical" evidence="16">
    <location>
        <begin position="274"/>
        <end position="295"/>
    </location>
</feature>
<evidence type="ECO:0000256" key="2">
    <source>
        <dbReference type="ARBA" id="ARBA00006434"/>
    </source>
</evidence>
<dbReference type="FunFam" id="1.20.1730.10:FF:000002">
    <property type="entry name" value="Sodium/proline symporter"/>
    <property type="match status" value="1"/>
</dbReference>
<comment type="function">
    <text evidence="16">Catalyzes the sodium-dependent uptake of extracellular L-proline.</text>
</comment>
<dbReference type="GO" id="GO:0031402">
    <property type="term" value="F:sodium ion binding"/>
    <property type="evidence" value="ECO:0007669"/>
    <property type="project" value="UniProtKB-UniRule"/>
</dbReference>
<gene>
    <name evidence="17" type="ORF">EV692_2334</name>
</gene>
<feature type="transmembrane region" description="Helical" evidence="16">
    <location>
        <begin position="41"/>
        <end position="62"/>
    </location>
</feature>
<evidence type="ECO:0000256" key="8">
    <source>
        <dbReference type="ARBA" id="ARBA00023053"/>
    </source>
</evidence>
<evidence type="ECO:0000256" key="13">
    <source>
        <dbReference type="ARBA" id="ARBA00067214"/>
    </source>
</evidence>
<dbReference type="CDD" id="cd11475">
    <property type="entry name" value="SLC5sbd_PutP"/>
    <property type="match status" value="1"/>
</dbReference>
<keyword evidence="10 16" id="KW-0472">Membrane</keyword>
<dbReference type="GO" id="GO:0005886">
    <property type="term" value="C:plasma membrane"/>
    <property type="evidence" value="ECO:0007669"/>
    <property type="project" value="UniProtKB-SubCell"/>
</dbReference>
<dbReference type="Gene3D" id="1.20.1730.10">
    <property type="entry name" value="Sodium/glucose cotransporter"/>
    <property type="match status" value="1"/>
</dbReference>
<dbReference type="Proteomes" id="UP000295496">
    <property type="component" value="Unassembled WGS sequence"/>
</dbReference>
<evidence type="ECO:0000256" key="4">
    <source>
        <dbReference type="ARBA" id="ARBA00022475"/>
    </source>
</evidence>
<evidence type="ECO:0000256" key="16">
    <source>
        <dbReference type="RuleBase" id="RU366012"/>
    </source>
</evidence>
<sequence length="507" mass="55164">MFGLDPTTTTFLIYIVGMVSIGLIAYRFTNNLSDYILGGRSLGSFVTGLSAGASDMSGWLLMGLPGAVYAAGLVESWIAIGLTIGAYLNWLFVAGRLRMQTEFNANALTLPDYFYHRFNDKTRILKIVSATIILFFFAIYCASGVVAGARLFENLFGVPYETALWLGALATIAYTFIGGFLAVSWTDTIQASLMFFALFLTPIFILTQLGGFEPTFEALAQAGEAAGRDFTDMFNGTTFIGLLSLSAWGLGYFGQPHILARFMATDSVKSIPKARCISMTWMFICLIGAVSIGFWGQAYFFANPDKATLVNANHEQVFIELSRLLFNPWIAGILLSAILAAVMSTLSCQLLICSSAITEDFYKGFLRPNASQKELVWLGRIMVLLIAILAIALAQDPNSKVLGLVSYAWAGFGCAFGPVVLLSLYWKRMNAAGAMAGMITGALVVVFWNTLVPNSGIYEMIPGFICATIAILIVSLITPAPKAEIAETFDKAEKAYHKEMQGVKKYI</sequence>
<dbReference type="InterPro" id="IPR050277">
    <property type="entry name" value="Sodium:Solute_Symporter"/>
</dbReference>
<dbReference type="NCBIfam" id="TIGR00813">
    <property type="entry name" value="sss"/>
    <property type="match status" value="1"/>
</dbReference>
<dbReference type="GO" id="GO:0015193">
    <property type="term" value="F:L-proline transmembrane transporter activity"/>
    <property type="evidence" value="ECO:0007669"/>
    <property type="project" value="TreeGrafter"/>
</dbReference>
<dbReference type="PROSITE" id="PS00456">
    <property type="entry name" value="NA_SOLUT_SYMP_1"/>
    <property type="match status" value="1"/>
</dbReference>
<keyword evidence="16" id="KW-0029">Amino-acid transport</keyword>
<dbReference type="OrthoDB" id="9789704at2"/>
<evidence type="ECO:0000256" key="6">
    <source>
        <dbReference type="ARBA" id="ARBA00022847"/>
    </source>
</evidence>